<comment type="caution">
    <text evidence="2">The sequence shown here is derived from an EMBL/GenBank/DDBJ whole genome shotgun (WGS) entry which is preliminary data.</text>
</comment>
<feature type="region of interest" description="Disordered" evidence="1">
    <location>
        <begin position="76"/>
        <end position="102"/>
    </location>
</feature>
<evidence type="ECO:0000256" key="1">
    <source>
        <dbReference type="SAM" id="MobiDB-lite"/>
    </source>
</evidence>
<evidence type="ECO:0000313" key="3">
    <source>
        <dbReference type="Proteomes" id="UP000031364"/>
    </source>
</evidence>
<dbReference type="EMBL" id="JNFP01000026">
    <property type="protein sequence ID" value="KIA63041.1"/>
    <property type="molecule type" value="Genomic_DNA"/>
</dbReference>
<feature type="compositionally biased region" description="Basic and acidic residues" evidence="1">
    <location>
        <begin position="87"/>
        <end position="96"/>
    </location>
</feature>
<sequence length="102" mass="11436">MTATDLTERVVVEQAALEHGWVINREGFRTEFTRGDRQFRAFWDLTTGRCTGAAPAPWMGAPTSYLAEWLLETLTATEEPVDPDDGAADRGHDQWVDRQVGL</sequence>
<accession>A0ABR4ZCP2</accession>
<organism evidence="2 3">
    <name type="scientific">Nocardia vulneris</name>
    <dbReference type="NCBI Taxonomy" id="1141657"/>
    <lineage>
        <taxon>Bacteria</taxon>
        <taxon>Bacillati</taxon>
        <taxon>Actinomycetota</taxon>
        <taxon>Actinomycetes</taxon>
        <taxon>Mycobacteriales</taxon>
        <taxon>Nocardiaceae</taxon>
        <taxon>Nocardia</taxon>
    </lineage>
</organism>
<dbReference type="RefSeq" id="WP_063048072.1">
    <property type="nucleotide sequence ID" value="NZ_BDCI01000004.1"/>
</dbReference>
<reference evidence="2 3" key="1">
    <citation type="journal article" date="2014" name="Int. J. Syst. Evol. Microbiol.">
        <title>Nocardia vulneris sp. nov., isolated from wounds of human patients in North America.</title>
        <authorList>
            <person name="Lasker B.A."/>
            <person name="Bell M."/>
            <person name="Klenk H.P."/>
            <person name="Sproer C."/>
            <person name="Schumann C."/>
            <person name="Schumann P."/>
            <person name="Brown J.M."/>
        </authorList>
    </citation>
    <scope>NUCLEOTIDE SEQUENCE [LARGE SCALE GENOMIC DNA]</scope>
    <source>
        <strain evidence="2 3">W9851</strain>
    </source>
</reference>
<name>A0ABR4ZCP2_9NOCA</name>
<evidence type="ECO:0000313" key="2">
    <source>
        <dbReference type="EMBL" id="KIA63041.1"/>
    </source>
</evidence>
<proteinExistence type="predicted"/>
<dbReference type="Proteomes" id="UP000031364">
    <property type="component" value="Unassembled WGS sequence"/>
</dbReference>
<keyword evidence="3" id="KW-1185">Reference proteome</keyword>
<protein>
    <submittedName>
        <fullName evidence="2">Uncharacterized protein</fullName>
    </submittedName>
</protein>
<gene>
    <name evidence="2" type="ORF">FG87_22035</name>
</gene>